<dbReference type="Proteomes" id="UP001156141">
    <property type="component" value="Unassembled WGS sequence"/>
</dbReference>
<keyword evidence="2" id="KW-1185">Reference proteome</keyword>
<evidence type="ECO:0000313" key="2">
    <source>
        <dbReference type="Proteomes" id="UP001156141"/>
    </source>
</evidence>
<sequence>MLFLFFSSTVSAQIGVPCIDGNSTEWDGSTVIEQATFELRHDTFIGNEDDIFTSGKDFKAWGDYSPTPDYSTWTYSPMQAKSDIMNGAAVIFTGITGAPGCTSDFGAYDSNHTYLFFAGDRESNNGTGYIGFWFLLGGSQATIDADGNKIFSPNHYTNFGEPKPEGGTYGLEDCVGDLLLLADFTGGGRDAAVTVFKWVGKGNGTVGGNKQADRSFFPIGTASQVGQNNAEMVDVPSNFIVPTGQIKYDYNEFYEGVIDITEVFNLTDNPQQLLCSATWMLETRSSAELTADSKDFVGGSFNIAPTIQASSTTVCAGDMGSLTATLYDANNDEVSPDGYTFEWYKEADWNDGMPDSANDVGDGSNILSFEAAGPSDIGTYYVIATSETECTPTGFGTGVFGIRVPPNVQSAPIFSYCTDEITAPDDETTLDNFKTNLVTLLEELKVLLENNDLTFADLNFEWFKDVNREELITKFGDLVGGLTLNTDNVVYAKVRSTEPDACFAPFQFTVRLNTPPAPEFGPLTLCEEGGSTGTASFNLNNGINAGGDLGVDETASFFLSLEDAENNENAIGSPESYVSGNDEIFARVDNTSSNCFAIGSFTLTVLEAITISCPEDDGVVACTSQEDLNTAFNDWKALFTYQVGDTQESVMYSINGEDPIGSLDEIMAPDICGGEITIEIIASDECVVDGLTCSATFTVDSAPDLTIDTPANKTVSACDGDIAAQW</sequence>
<gene>
    <name evidence="1" type="ORF">MKW35_11770</name>
</gene>
<evidence type="ECO:0000313" key="1">
    <source>
        <dbReference type="EMBL" id="MCH4553300.1"/>
    </source>
</evidence>
<evidence type="ECO:0008006" key="3">
    <source>
        <dbReference type="Google" id="ProtNLM"/>
    </source>
</evidence>
<dbReference type="RefSeq" id="WP_240573899.1">
    <property type="nucleotide sequence ID" value="NZ_JAKVQD010000005.1"/>
</dbReference>
<proteinExistence type="predicted"/>
<organism evidence="1 2">
    <name type="scientific">Aestuariibaculum lutulentum</name>
    <dbReference type="NCBI Taxonomy" id="2920935"/>
    <lineage>
        <taxon>Bacteria</taxon>
        <taxon>Pseudomonadati</taxon>
        <taxon>Bacteroidota</taxon>
        <taxon>Flavobacteriia</taxon>
        <taxon>Flavobacteriales</taxon>
        <taxon>Flavobacteriaceae</taxon>
    </lineage>
</organism>
<name>A0ABS9RK24_9FLAO</name>
<accession>A0ABS9RK24</accession>
<dbReference type="EMBL" id="JAKVQD010000005">
    <property type="protein sequence ID" value="MCH4553300.1"/>
    <property type="molecule type" value="Genomic_DNA"/>
</dbReference>
<feature type="non-terminal residue" evidence="1">
    <location>
        <position position="726"/>
    </location>
</feature>
<dbReference type="Gene3D" id="2.60.40.10">
    <property type="entry name" value="Immunoglobulins"/>
    <property type="match status" value="1"/>
</dbReference>
<comment type="caution">
    <text evidence="1">The sequence shown here is derived from an EMBL/GenBank/DDBJ whole genome shotgun (WGS) entry which is preliminary data.</text>
</comment>
<reference evidence="1" key="1">
    <citation type="submission" date="2022-02" db="EMBL/GenBank/DDBJ databases">
        <title>Aestuariibaculum sp., a marine bacterium isolated from sediment in Guangxi.</title>
        <authorList>
            <person name="Ying J."/>
        </authorList>
    </citation>
    <scope>NUCLEOTIDE SEQUENCE</scope>
    <source>
        <strain evidence="1">L182</strain>
    </source>
</reference>
<protein>
    <recommendedName>
        <fullName evidence="3">Ig-like domain-containing protein</fullName>
    </recommendedName>
</protein>
<dbReference type="InterPro" id="IPR013783">
    <property type="entry name" value="Ig-like_fold"/>
</dbReference>